<reference evidence="2 3" key="1">
    <citation type="journal article" date="2022" name="Nat. Genet.">
        <title>Improved pea reference genome and pan-genome highlight genomic features and evolutionary characteristics.</title>
        <authorList>
            <person name="Yang T."/>
            <person name="Liu R."/>
            <person name="Luo Y."/>
            <person name="Hu S."/>
            <person name="Wang D."/>
            <person name="Wang C."/>
            <person name="Pandey M.K."/>
            <person name="Ge S."/>
            <person name="Xu Q."/>
            <person name="Li N."/>
            <person name="Li G."/>
            <person name="Huang Y."/>
            <person name="Saxena R.K."/>
            <person name="Ji Y."/>
            <person name="Li M."/>
            <person name="Yan X."/>
            <person name="He Y."/>
            <person name="Liu Y."/>
            <person name="Wang X."/>
            <person name="Xiang C."/>
            <person name="Varshney R.K."/>
            <person name="Ding H."/>
            <person name="Gao S."/>
            <person name="Zong X."/>
        </authorList>
    </citation>
    <scope>NUCLEOTIDE SEQUENCE [LARGE SCALE GENOMIC DNA]</scope>
    <source>
        <strain evidence="2 3">cv. Zhongwan 6</strain>
    </source>
</reference>
<evidence type="ECO:0000313" key="3">
    <source>
        <dbReference type="Proteomes" id="UP001058974"/>
    </source>
</evidence>
<accession>A0A9D5AMQ7</accession>
<organism evidence="2 3">
    <name type="scientific">Pisum sativum</name>
    <name type="common">Garden pea</name>
    <name type="synonym">Lathyrus oleraceus</name>
    <dbReference type="NCBI Taxonomy" id="3888"/>
    <lineage>
        <taxon>Eukaryota</taxon>
        <taxon>Viridiplantae</taxon>
        <taxon>Streptophyta</taxon>
        <taxon>Embryophyta</taxon>
        <taxon>Tracheophyta</taxon>
        <taxon>Spermatophyta</taxon>
        <taxon>Magnoliopsida</taxon>
        <taxon>eudicotyledons</taxon>
        <taxon>Gunneridae</taxon>
        <taxon>Pentapetalae</taxon>
        <taxon>rosids</taxon>
        <taxon>fabids</taxon>
        <taxon>Fabales</taxon>
        <taxon>Fabaceae</taxon>
        <taxon>Papilionoideae</taxon>
        <taxon>50 kb inversion clade</taxon>
        <taxon>NPAAA clade</taxon>
        <taxon>Hologalegina</taxon>
        <taxon>IRL clade</taxon>
        <taxon>Fabeae</taxon>
        <taxon>Lathyrus</taxon>
    </lineage>
</organism>
<sequence>MATKAEEATTIRLVKISKKETGRIRENPGTKETNEKYGHYSSDCPEKQKNQETYAKLAKHEEEETLLMVTTRKEKRFKDQWYMDSGCSSHMSGRKD</sequence>
<name>A0A9D5AMQ7_PEA</name>
<feature type="region of interest" description="Disordered" evidence="1">
    <location>
        <begin position="20"/>
        <end position="46"/>
    </location>
</feature>
<gene>
    <name evidence="2" type="ORF">KIW84_057521</name>
</gene>
<evidence type="ECO:0000313" key="2">
    <source>
        <dbReference type="EMBL" id="KAI5412926.1"/>
    </source>
</evidence>
<protein>
    <submittedName>
        <fullName evidence="2">Uncharacterized protein</fullName>
    </submittedName>
</protein>
<dbReference type="Gramene" id="Psat05G0752100-T1">
    <property type="protein sequence ID" value="KAI5412926.1"/>
    <property type="gene ID" value="KIW84_057521"/>
</dbReference>
<proteinExistence type="predicted"/>
<comment type="caution">
    <text evidence="2">The sequence shown here is derived from an EMBL/GenBank/DDBJ whole genome shotgun (WGS) entry which is preliminary data.</text>
</comment>
<evidence type="ECO:0000256" key="1">
    <source>
        <dbReference type="SAM" id="MobiDB-lite"/>
    </source>
</evidence>
<dbReference type="AlphaFoldDB" id="A0A9D5AMQ7"/>
<dbReference type="Proteomes" id="UP001058974">
    <property type="component" value="Chromosome 5"/>
</dbReference>
<keyword evidence="3" id="KW-1185">Reference proteome</keyword>
<dbReference type="EMBL" id="JAMSHJ010000005">
    <property type="protein sequence ID" value="KAI5412926.1"/>
    <property type="molecule type" value="Genomic_DNA"/>
</dbReference>